<dbReference type="Proteomes" id="UP000186601">
    <property type="component" value="Unassembled WGS sequence"/>
</dbReference>
<organism evidence="2 3">
    <name type="scientific">Hermanssonia centrifuga</name>
    <dbReference type="NCBI Taxonomy" id="98765"/>
    <lineage>
        <taxon>Eukaryota</taxon>
        <taxon>Fungi</taxon>
        <taxon>Dikarya</taxon>
        <taxon>Basidiomycota</taxon>
        <taxon>Agaricomycotina</taxon>
        <taxon>Agaricomycetes</taxon>
        <taxon>Polyporales</taxon>
        <taxon>Meruliaceae</taxon>
        <taxon>Hermanssonia</taxon>
    </lineage>
</organism>
<name>A0A2R6NUG7_9APHY</name>
<sequence>MMGFPSSTPQLSAPMTEAIAKEDSECEQCHAFVRKGDFYEYVRSQNLAGSGKWVDRKCWQYYNGKEGTAIKSGPARSQTPPPPPRPPPLTLRRSNNNYQGHLLPSFGFHDAQKALSNTPSLP</sequence>
<comment type="caution">
    <text evidence="2">The sequence shown here is derived from an EMBL/GenBank/DDBJ whole genome shotgun (WGS) entry which is preliminary data.</text>
</comment>
<keyword evidence="3" id="KW-1185">Reference proteome</keyword>
<evidence type="ECO:0000313" key="2">
    <source>
        <dbReference type="EMBL" id="PSR76900.1"/>
    </source>
</evidence>
<proteinExistence type="predicted"/>
<accession>A0A2R6NUG7</accession>
<feature type="region of interest" description="Disordered" evidence="1">
    <location>
        <begin position="67"/>
        <end position="104"/>
    </location>
</feature>
<feature type="compositionally biased region" description="Polar residues" evidence="1">
    <location>
        <begin position="1"/>
        <end position="13"/>
    </location>
</feature>
<evidence type="ECO:0000313" key="3">
    <source>
        <dbReference type="Proteomes" id="UP000186601"/>
    </source>
</evidence>
<dbReference type="AlphaFoldDB" id="A0A2R6NUG7"/>
<reference evidence="2 3" key="1">
    <citation type="submission" date="2018-02" db="EMBL/GenBank/DDBJ databases">
        <title>Genome sequence of the basidiomycete white-rot fungus Phlebia centrifuga.</title>
        <authorList>
            <person name="Granchi Z."/>
            <person name="Peng M."/>
            <person name="de Vries R.P."/>
            <person name="Hilden K."/>
            <person name="Makela M.R."/>
            <person name="Grigoriev I."/>
            <person name="Riley R."/>
        </authorList>
    </citation>
    <scope>NUCLEOTIDE SEQUENCE [LARGE SCALE GENOMIC DNA]</scope>
    <source>
        <strain evidence="2 3">FBCC195</strain>
    </source>
</reference>
<gene>
    <name evidence="2" type="ORF">PHLCEN_2v8147</name>
</gene>
<protein>
    <submittedName>
        <fullName evidence="2">Uncharacterized protein</fullName>
    </submittedName>
</protein>
<feature type="compositionally biased region" description="Pro residues" evidence="1">
    <location>
        <begin position="79"/>
        <end position="89"/>
    </location>
</feature>
<dbReference type="EMBL" id="MLYV02000826">
    <property type="protein sequence ID" value="PSR76900.1"/>
    <property type="molecule type" value="Genomic_DNA"/>
</dbReference>
<evidence type="ECO:0000256" key="1">
    <source>
        <dbReference type="SAM" id="MobiDB-lite"/>
    </source>
</evidence>
<feature type="region of interest" description="Disordered" evidence="1">
    <location>
        <begin position="1"/>
        <end position="20"/>
    </location>
</feature>